<sequence>MRKAYDEITKLYGEIAAYKIAVGKARKRIDELEAVMLINLSTPVPRTTTELFSGRNTCSSTNRIRFQTEVDLTTPIETPTKRVRLNTTVAGLSNESTLTVDLLRRPRLKTPSTKAANVLIKIPTKGKGKGKELDFSF</sequence>
<gene>
    <name evidence="1" type="ORF">MFIFM68171_03620</name>
</gene>
<evidence type="ECO:0000313" key="2">
    <source>
        <dbReference type="Proteomes" id="UP001628179"/>
    </source>
</evidence>
<dbReference type="RefSeq" id="XP_070915142.1">
    <property type="nucleotide sequence ID" value="XM_071059041.1"/>
</dbReference>
<evidence type="ECO:0000313" key="1">
    <source>
        <dbReference type="EMBL" id="GAB1313410.1"/>
    </source>
</evidence>
<reference evidence="1 2" key="1">
    <citation type="submission" date="2024-09" db="EMBL/GenBank/DDBJ databases">
        <title>Itraconazole resistance in Madurella fahalii resulting from another homologue of gene encoding cytochrome P450 14-alpha sterol demethylase (CYP51).</title>
        <authorList>
            <person name="Yoshioka I."/>
            <person name="Fahal A.H."/>
            <person name="Kaneko S."/>
            <person name="Yaguchi T."/>
        </authorList>
    </citation>
    <scope>NUCLEOTIDE SEQUENCE [LARGE SCALE GENOMIC DNA]</scope>
    <source>
        <strain evidence="1 2">IFM 68171</strain>
    </source>
</reference>
<dbReference type="GeneID" id="98174364"/>
<accession>A0ABQ0G756</accession>
<protein>
    <submittedName>
        <fullName evidence="1">Uncharacterized protein</fullName>
    </submittedName>
</protein>
<proteinExistence type="predicted"/>
<name>A0ABQ0G756_9PEZI</name>
<comment type="caution">
    <text evidence="1">The sequence shown here is derived from an EMBL/GenBank/DDBJ whole genome shotgun (WGS) entry which is preliminary data.</text>
</comment>
<dbReference type="EMBL" id="BAAFSV010000002">
    <property type="protein sequence ID" value="GAB1313410.1"/>
    <property type="molecule type" value="Genomic_DNA"/>
</dbReference>
<organism evidence="1 2">
    <name type="scientific">Madurella fahalii</name>
    <dbReference type="NCBI Taxonomy" id="1157608"/>
    <lineage>
        <taxon>Eukaryota</taxon>
        <taxon>Fungi</taxon>
        <taxon>Dikarya</taxon>
        <taxon>Ascomycota</taxon>
        <taxon>Pezizomycotina</taxon>
        <taxon>Sordariomycetes</taxon>
        <taxon>Sordariomycetidae</taxon>
        <taxon>Sordariales</taxon>
        <taxon>Sordariales incertae sedis</taxon>
        <taxon>Madurella</taxon>
    </lineage>
</organism>
<keyword evidence="2" id="KW-1185">Reference proteome</keyword>
<dbReference type="Proteomes" id="UP001628179">
    <property type="component" value="Unassembled WGS sequence"/>
</dbReference>